<protein>
    <submittedName>
        <fullName evidence="3">DYH8 protein</fullName>
    </submittedName>
</protein>
<feature type="domain" description="Dynein heavy chain tail" evidence="2">
    <location>
        <begin position="224"/>
        <end position="778"/>
    </location>
</feature>
<accession>A0A7L2KJD7</accession>
<proteinExistence type="predicted"/>
<feature type="non-terminal residue" evidence="3">
    <location>
        <position position="1206"/>
    </location>
</feature>
<evidence type="ECO:0000313" key="3">
    <source>
        <dbReference type="EMBL" id="NXR36052.1"/>
    </source>
</evidence>
<feature type="region of interest" description="Disordered" evidence="1">
    <location>
        <begin position="873"/>
        <end position="899"/>
    </location>
</feature>
<sequence>QYEKAREDRRAKLNTLYKYIFEVLSAVAGLDLPTVEEMILDVPTLDPFDSFFAKGGRKSLKIFYQEGNARGTECGRVIPGVEKGGRIKQFYVEKTPDKIEGLCLFFFRSKTDTPINDKTIHEEIFFGVLDASDGLLPGVKNVIEKVFLPAILETSSWGVLSQSKDATKDKKKFVETIKRYISFLGGAAASIEGTVELEKIDYIDFSELQTFDKITAAADNYDTVHQLEEVLMIWYRQIERVLIESKQLRREAKDSGPLMELDNWKYMSAKLNFIIEQIKGQNCKAVINVLKVAKSKVLKKWQELDAKITDAANESKDNVKYLKTLEKVCQPLYTTDVVLMTQGIPNLIKSVQMIHRVSKYYNTSERITSLLIKVTNQMVTSCKAYITDAGLNRLWDQETPVVIGKINECICLLKEYQKSFCESRQETLEHLEEKALEVSEMYIFGKSEAFCRRLEKIMKMIAIEQNFSALTQCAVEGIDLMAVKFKNIYHIFQKKPYDTLDPRVTEFDVDFVKFMSEVERLETQLQNFMRTCFRKILSSQNSLQLLQRFQSLNMPCLQEEITSTVGYILQHYVAELEATKKLYQAQKDDPPLARNMPPIAGKILWVRQLFRRINEPISYFHKHSDILASPEGKAVVQSYNKLAYVLVEFEVVYHDAWMKEISQLQYPLQSTILVRHPTTEKFLVNFDPQILEIVRETKCMMKLGLEVPEQAVKIAILENKLKSNKLQLEGVVESYEDLCKSTPNIFVNLLAPKAEKMESVLRQGLTMLTWASVSLETFFQEAEQVLNVFKQLLRRVTVISDVRIGLLLKEISYTSLVSLPVDGSIKIEDLLADNEDYTKECSEVLNIKSMRIEDAVEDLIDIFERYCGFAPPKSSETQGRKRIAFEGSQSDDSKSSNKEEEFKKNCKDLLAYFSRRLLVSLQKATRLSLDRVKRRMGLPTRPKDLAPFLKVEIHLESPNLVIVPSLDDIQEAINRMIHLTLEVSRGVAQWGQRHLQKSILKTEPGTQQAGFGSQGKKGKKGETDDKVVRKLKNFYASVAENEAIAKIIVLLSSAGDSLKEGVSEVLQEFDKYKVLWTEDKDTVFQEIFATDPTVSEIKEEIIHYDTFEQELKNLRPIILLGPLELHTAPLKKSLTIEANSWKMVLCHYLNEEYKKKLLGLVSFINDHVNKLSRPLTDLDDVRLAMEALSTIQEKRSDIDISMGPIE</sequence>
<dbReference type="PANTHER" id="PTHR46532">
    <property type="entry name" value="MALE FERTILITY FACTOR KL5"/>
    <property type="match status" value="1"/>
</dbReference>
<dbReference type="AlphaFoldDB" id="A0A7L2KJD7"/>
<reference evidence="3 4" key="1">
    <citation type="submission" date="2019-09" db="EMBL/GenBank/DDBJ databases">
        <title>Bird 10,000 Genomes (B10K) Project - Family phase.</title>
        <authorList>
            <person name="Zhang G."/>
        </authorList>
    </citation>
    <scope>NUCLEOTIDE SEQUENCE [LARGE SCALE GENOMIC DNA]</scope>
    <source>
        <strain evidence="3">B10K-DU-001-36</strain>
        <tissue evidence="3">Muscle</tissue>
    </source>
</reference>
<evidence type="ECO:0000259" key="2">
    <source>
        <dbReference type="Pfam" id="PF08385"/>
    </source>
</evidence>
<dbReference type="OrthoDB" id="286107at2759"/>
<dbReference type="GO" id="GO:0045505">
    <property type="term" value="F:dynein intermediate chain binding"/>
    <property type="evidence" value="ECO:0007669"/>
    <property type="project" value="InterPro"/>
</dbReference>
<evidence type="ECO:0000313" key="4">
    <source>
        <dbReference type="Proteomes" id="UP000549157"/>
    </source>
</evidence>
<dbReference type="GO" id="GO:0005858">
    <property type="term" value="C:axonemal dynein complex"/>
    <property type="evidence" value="ECO:0007669"/>
    <property type="project" value="TreeGrafter"/>
</dbReference>
<feature type="non-terminal residue" evidence="3">
    <location>
        <position position="1"/>
    </location>
</feature>
<dbReference type="GO" id="GO:0007018">
    <property type="term" value="P:microtubule-based movement"/>
    <property type="evidence" value="ECO:0007669"/>
    <property type="project" value="InterPro"/>
</dbReference>
<name>A0A7L2KJD7_9PASS</name>
<organism evidence="3 4">
    <name type="scientific">Zosterops hypoxanthus</name>
    <dbReference type="NCBI Taxonomy" id="2485327"/>
    <lineage>
        <taxon>Eukaryota</taxon>
        <taxon>Metazoa</taxon>
        <taxon>Chordata</taxon>
        <taxon>Craniata</taxon>
        <taxon>Vertebrata</taxon>
        <taxon>Euteleostomi</taxon>
        <taxon>Archelosauria</taxon>
        <taxon>Archosauria</taxon>
        <taxon>Dinosauria</taxon>
        <taxon>Saurischia</taxon>
        <taxon>Theropoda</taxon>
        <taxon>Coelurosauria</taxon>
        <taxon>Aves</taxon>
        <taxon>Neognathae</taxon>
        <taxon>Neoaves</taxon>
        <taxon>Telluraves</taxon>
        <taxon>Australaves</taxon>
        <taxon>Passeriformes</taxon>
        <taxon>Sylvioidea</taxon>
        <taxon>Zosteropidae</taxon>
        <taxon>Zosterops</taxon>
    </lineage>
</organism>
<gene>
    <name evidence="3" type="primary">Dnah8_1</name>
    <name evidence="3" type="ORF">ZOSHYP_R13040</name>
</gene>
<dbReference type="InterPro" id="IPR013594">
    <property type="entry name" value="Dynein_heavy_tail"/>
</dbReference>
<dbReference type="EMBL" id="VWYL01015111">
    <property type="protein sequence ID" value="NXR36052.1"/>
    <property type="molecule type" value="Genomic_DNA"/>
</dbReference>
<evidence type="ECO:0000256" key="1">
    <source>
        <dbReference type="SAM" id="MobiDB-lite"/>
    </source>
</evidence>
<dbReference type="Pfam" id="PF08385">
    <property type="entry name" value="DHC_N1"/>
    <property type="match status" value="1"/>
</dbReference>
<comment type="caution">
    <text evidence="3">The sequence shown here is derived from an EMBL/GenBank/DDBJ whole genome shotgun (WGS) entry which is preliminary data.</text>
</comment>
<dbReference type="InterPro" id="IPR026983">
    <property type="entry name" value="DHC"/>
</dbReference>
<dbReference type="Proteomes" id="UP000549157">
    <property type="component" value="Unassembled WGS sequence"/>
</dbReference>
<keyword evidence="4" id="KW-1185">Reference proteome</keyword>
<dbReference type="GO" id="GO:0051959">
    <property type="term" value="F:dynein light intermediate chain binding"/>
    <property type="evidence" value="ECO:0007669"/>
    <property type="project" value="InterPro"/>
</dbReference>
<dbReference type="PANTHER" id="PTHR46532:SF11">
    <property type="entry name" value="DYNEIN AXONEMAL HEAVY CHAIN 12"/>
    <property type="match status" value="1"/>
</dbReference>